<reference evidence="3" key="1">
    <citation type="journal article" date="2019" name="bioRxiv">
        <title>Genomics, evolutionary history and diagnostics of the Alternaria alternata species group including apple and Asian pear pathotypes.</title>
        <authorList>
            <person name="Armitage A.D."/>
            <person name="Cockerton H.M."/>
            <person name="Sreenivasaprasad S."/>
            <person name="Woodhall J.W."/>
            <person name="Lane C.R."/>
            <person name="Harrison R.J."/>
            <person name="Clarkson J.P."/>
        </authorList>
    </citation>
    <scope>NUCLEOTIDE SEQUENCE [LARGE SCALE GENOMIC DNA]</scope>
    <source>
        <strain evidence="3">FERA 1082</strain>
    </source>
</reference>
<dbReference type="Proteomes" id="UP000292402">
    <property type="component" value="Unassembled WGS sequence"/>
</dbReference>
<dbReference type="AlphaFoldDB" id="A0A4Q4ML28"/>
<sequence>MSTPTVAPQPPTAGPSDTSRGARRRRHPRNRGGNANAAAQPDQSQQTQAQPAQPSQPSQRGGGRSGRGRGRGGQTDSARPSQSNAAALEFVPSSVQEAAYRGGRGGRGGGRGGRGRGGAERFPQRMAAGGRQFGGQLTGEDDAASAISEAQGGLQADAPTFQPGQPIAPRKSRPPRQKQPQAPKSTAPDIATRTHEDIDNGHYECAICTEDVTRRTKGVWSLVNK</sequence>
<proteinExistence type="predicted"/>
<dbReference type="EMBL" id="PDXA01000013">
    <property type="protein sequence ID" value="RYN52738.1"/>
    <property type="molecule type" value="Genomic_DNA"/>
</dbReference>
<feature type="compositionally biased region" description="Basic residues" evidence="1">
    <location>
        <begin position="21"/>
        <end position="30"/>
    </location>
</feature>
<protein>
    <submittedName>
        <fullName evidence="2">Uncharacterized protein</fullName>
    </submittedName>
</protein>
<accession>A0A4Q4ML28</accession>
<evidence type="ECO:0000313" key="2">
    <source>
        <dbReference type="EMBL" id="RYN52738.1"/>
    </source>
</evidence>
<name>A0A4Q4ML28_9PLEO</name>
<feature type="compositionally biased region" description="Low complexity" evidence="1">
    <location>
        <begin position="31"/>
        <end position="59"/>
    </location>
</feature>
<feature type="region of interest" description="Disordered" evidence="1">
    <location>
        <begin position="1"/>
        <end position="199"/>
    </location>
</feature>
<comment type="caution">
    <text evidence="2">The sequence shown here is derived from an EMBL/GenBank/DDBJ whole genome shotgun (WGS) entry which is preliminary data.</text>
</comment>
<evidence type="ECO:0000313" key="3">
    <source>
        <dbReference type="Proteomes" id="UP000292402"/>
    </source>
</evidence>
<evidence type="ECO:0000256" key="1">
    <source>
        <dbReference type="SAM" id="MobiDB-lite"/>
    </source>
</evidence>
<organism evidence="2 3">
    <name type="scientific">Alternaria tenuissima</name>
    <dbReference type="NCBI Taxonomy" id="119927"/>
    <lineage>
        <taxon>Eukaryota</taxon>
        <taxon>Fungi</taxon>
        <taxon>Dikarya</taxon>
        <taxon>Ascomycota</taxon>
        <taxon>Pezizomycotina</taxon>
        <taxon>Dothideomycetes</taxon>
        <taxon>Pleosporomycetidae</taxon>
        <taxon>Pleosporales</taxon>
        <taxon>Pleosporineae</taxon>
        <taxon>Pleosporaceae</taxon>
        <taxon>Alternaria</taxon>
        <taxon>Alternaria sect. Alternaria</taxon>
        <taxon>Alternaria alternata complex</taxon>
    </lineage>
</organism>
<feature type="compositionally biased region" description="Gly residues" evidence="1">
    <location>
        <begin position="102"/>
        <end position="116"/>
    </location>
</feature>
<gene>
    <name evidence="2" type="ORF">AA0114_g4750</name>
</gene>